<dbReference type="EMBL" id="QGGO01000008">
    <property type="protein sequence ID" value="PWK27127.1"/>
    <property type="molecule type" value="Genomic_DNA"/>
</dbReference>
<dbReference type="OrthoDB" id="9803508at2"/>
<sequence length="284" mass="33390">MNLKEKYVNPFTDFGFKKLFGTEPNKDLLIDFLNQIIPKSHTIKDLSYTSNEYLGYSDVDRKAIFDLFCTSEKGDKFIVELQKAKQNYFKDRSIYYSTFPIQEQAIKGDWNYKLSAVFTVGILDFVFQEDKQEKEVLHIVQLKDQNSEVFYDKLTYLYLEMPNFNKSEDELETHFDKWLYVFKNLNRLEKIPAKLQDKVFKKLFNSAEVAKFTKNEREQYEESLKIYRDWKSITDTAFGEGKIEGKIEVALVAIQNGLSDEMIVTLTGLSSQEINKLRHKPSTK</sequence>
<protein>
    <submittedName>
        <fullName evidence="1">Putative transposase/invertase (TIGR01784 family)</fullName>
    </submittedName>
</protein>
<evidence type="ECO:0000313" key="2">
    <source>
        <dbReference type="Proteomes" id="UP000245489"/>
    </source>
</evidence>
<dbReference type="PANTHER" id="PTHR41317:SF1">
    <property type="entry name" value="PD-(D_E)XK NUCLEASE FAMILY TRANSPOSASE"/>
    <property type="match status" value="1"/>
</dbReference>
<dbReference type="InterPro" id="IPR010106">
    <property type="entry name" value="RpnA"/>
</dbReference>
<dbReference type="AlphaFoldDB" id="A0A316E9S1"/>
<gene>
    <name evidence="1" type="ORF">LV89_01941</name>
</gene>
<accession>A0A316E9S1</accession>
<comment type="caution">
    <text evidence="1">The sequence shown here is derived from an EMBL/GenBank/DDBJ whole genome shotgun (WGS) entry which is preliminary data.</text>
</comment>
<dbReference type="Pfam" id="PF12784">
    <property type="entry name" value="PDDEXK_2"/>
    <property type="match status" value="1"/>
</dbReference>
<evidence type="ECO:0000313" key="1">
    <source>
        <dbReference type="EMBL" id="PWK27127.1"/>
    </source>
</evidence>
<dbReference type="RefSeq" id="WP_109742692.1">
    <property type="nucleotide sequence ID" value="NZ_QGGO01000008.1"/>
</dbReference>
<dbReference type="NCBIfam" id="TIGR01784">
    <property type="entry name" value="T_den_put_tspse"/>
    <property type="match status" value="1"/>
</dbReference>
<organism evidence="1 2">
    <name type="scientific">Arcicella aurantiaca</name>
    <dbReference type="NCBI Taxonomy" id="591202"/>
    <lineage>
        <taxon>Bacteria</taxon>
        <taxon>Pseudomonadati</taxon>
        <taxon>Bacteroidota</taxon>
        <taxon>Cytophagia</taxon>
        <taxon>Cytophagales</taxon>
        <taxon>Flectobacillaceae</taxon>
        <taxon>Arcicella</taxon>
    </lineage>
</organism>
<name>A0A316E9S1_9BACT</name>
<keyword evidence="2" id="KW-1185">Reference proteome</keyword>
<proteinExistence type="predicted"/>
<dbReference type="PANTHER" id="PTHR41317">
    <property type="entry name" value="PD-(D_E)XK NUCLEASE FAMILY TRANSPOSASE"/>
    <property type="match status" value="1"/>
</dbReference>
<dbReference type="Proteomes" id="UP000245489">
    <property type="component" value="Unassembled WGS sequence"/>
</dbReference>
<reference evidence="1 2" key="1">
    <citation type="submission" date="2018-05" db="EMBL/GenBank/DDBJ databases">
        <title>Genomic Encyclopedia of Archaeal and Bacterial Type Strains, Phase II (KMG-II): from individual species to whole genera.</title>
        <authorList>
            <person name="Goeker M."/>
        </authorList>
    </citation>
    <scope>NUCLEOTIDE SEQUENCE [LARGE SCALE GENOMIC DNA]</scope>
    <source>
        <strain evidence="1 2">DSM 22214</strain>
    </source>
</reference>